<evidence type="ECO:0000256" key="5">
    <source>
        <dbReference type="ARBA" id="ARBA00022801"/>
    </source>
</evidence>
<dbReference type="OrthoDB" id="3363652at2759"/>
<evidence type="ECO:0000256" key="6">
    <source>
        <dbReference type="ARBA" id="ARBA00022918"/>
    </source>
</evidence>
<dbReference type="GO" id="GO:0003964">
    <property type="term" value="F:RNA-directed DNA polymerase activity"/>
    <property type="evidence" value="ECO:0007669"/>
    <property type="project" value="UniProtKB-KW"/>
</dbReference>
<evidence type="ECO:0000256" key="4">
    <source>
        <dbReference type="ARBA" id="ARBA00022759"/>
    </source>
</evidence>
<keyword evidence="3" id="KW-0540">Nuclease</keyword>
<dbReference type="Pfam" id="PF17917">
    <property type="entry name" value="RT_RNaseH"/>
    <property type="match status" value="1"/>
</dbReference>
<dbReference type="Proteomes" id="UP000179920">
    <property type="component" value="Chromosome II"/>
</dbReference>
<evidence type="ECO:0000256" key="1">
    <source>
        <dbReference type="ARBA" id="ARBA00022679"/>
    </source>
</evidence>
<dbReference type="InterPro" id="IPR041373">
    <property type="entry name" value="RT_RNaseH"/>
</dbReference>
<organism evidence="8 9">
    <name type="scientific">Ustilago bromivora</name>
    <dbReference type="NCBI Taxonomy" id="307758"/>
    <lineage>
        <taxon>Eukaryota</taxon>
        <taxon>Fungi</taxon>
        <taxon>Dikarya</taxon>
        <taxon>Basidiomycota</taxon>
        <taxon>Ustilaginomycotina</taxon>
        <taxon>Ustilaginomycetes</taxon>
        <taxon>Ustilaginales</taxon>
        <taxon>Ustilaginaceae</taxon>
        <taxon>Ustilago</taxon>
    </lineage>
</organism>
<keyword evidence="2" id="KW-0548">Nucleotidyltransferase</keyword>
<keyword evidence="4" id="KW-0255">Endonuclease</keyword>
<evidence type="ECO:0000313" key="8">
    <source>
        <dbReference type="EMBL" id="SAM69995.1"/>
    </source>
</evidence>
<keyword evidence="1" id="KW-0808">Transferase</keyword>
<evidence type="ECO:0000313" key="9">
    <source>
        <dbReference type="Proteomes" id="UP000179920"/>
    </source>
</evidence>
<protein>
    <recommendedName>
        <fullName evidence="7">Reverse transcriptase RNase H-like domain-containing protein</fullName>
    </recommendedName>
</protein>
<sequence>MHGGKEHPHKKVAFPIAYTSRKCLPLESRYSTHLGELATAKFALDKFASFMFGQPIILVTDCTALRDILRSDKMPMSHAHWREQLLAHNIIEVHHCAGHRHLLAHGLLHQMSVPADEPQEPLEDEGYTFVGAISANDLASESWSLAQWYIELDPQASELLKRFEGDELEPLLCLLLLLKPPTPQQQQVKLCHQALYVLHKGELSYVQDEQILRVLSCKEAHPYILSVHNCSHAGVIIMINILRLQEGVTWPGMWKDV</sequence>
<dbReference type="GO" id="GO:0016787">
    <property type="term" value="F:hydrolase activity"/>
    <property type="evidence" value="ECO:0007669"/>
    <property type="project" value="UniProtKB-KW"/>
</dbReference>
<name>A0A1K0FXD0_9BASI</name>
<dbReference type="SUPFAM" id="SSF56672">
    <property type="entry name" value="DNA/RNA polymerases"/>
    <property type="match status" value="1"/>
</dbReference>
<evidence type="ECO:0000259" key="7">
    <source>
        <dbReference type="Pfam" id="PF17917"/>
    </source>
</evidence>
<dbReference type="EMBL" id="LT558118">
    <property type="protein sequence ID" value="SAM69995.1"/>
    <property type="molecule type" value="Genomic_DNA"/>
</dbReference>
<keyword evidence="6" id="KW-0695">RNA-directed DNA polymerase</keyword>
<accession>A0A1K0FXD0</accession>
<proteinExistence type="predicted"/>
<evidence type="ECO:0000256" key="2">
    <source>
        <dbReference type="ARBA" id="ARBA00022695"/>
    </source>
</evidence>
<dbReference type="GO" id="GO:0004519">
    <property type="term" value="F:endonuclease activity"/>
    <property type="evidence" value="ECO:0007669"/>
    <property type="project" value="UniProtKB-KW"/>
</dbReference>
<dbReference type="AlphaFoldDB" id="A0A1K0FXD0"/>
<feature type="domain" description="Reverse transcriptase RNase H-like" evidence="7">
    <location>
        <begin position="12"/>
        <end position="86"/>
    </location>
</feature>
<evidence type="ECO:0000256" key="3">
    <source>
        <dbReference type="ARBA" id="ARBA00022722"/>
    </source>
</evidence>
<reference evidence="9" key="1">
    <citation type="submission" date="2016-04" db="EMBL/GenBank/DDBJ databases">
        <authorList>
            <person name="Guldener U."/>
            <person name="Guldener U."/>
        </authorList>
    </citation>
    <scope>NUCLEOTIDE SEQUENCE [LARGE SCALE GENOMIC DNA]</scope>
    <source>
        <strain evidence="9">UB2112</strain>
    </source>
</reference>
<dbReference type="InterPro" id="IPR043502">
    <property type="entry name" value="DNA/RNA_pol_sf"/>
</dbReference>
<gene>
    <name evidence="8" type="ORF">UBRO_20362</name>
</gene>
<dbReference type="Gene3D" id="1.10.340.70">
    <property type="match status" value="1"/>
</dbReference>
<keyword evidence="5" id="KW-0378">Hydrolase</keyword>